<evidence type="ECO:0000313" key="4">
    <source>
        <dbReference type="Proteomes" id="UP000093795"/>
    </source>
</evidence>
<feature type="transmembrane region" description="Helical" evidence="2">
    <location>
        <begin position="42"/>
        <end position="62"/>
    </location>
</feature>
<dbReference type="eggNOG" id="ENOG50330AZ">
    <property type="taxonomic scope" value="Bacteria"/>
</dbReference>
<accession>A0A1A3CRU7</accession>
<name>A0A1A3CRU7_MYCAS</name>
<evidence type="ECO:0000256" key="1">
    <source>
        <dbReference type="SAM" id="MobiDB-lite"/>
    </source>
</evidence>
<dbReference type="AlphaFoldDB" id="A0A1A3CRU7"/>
<protein>
    <recommendedName>
        <fullName evidence="5">DUF4245 domain-containing protein</fullName>
    </recommendedName>
</protein>
<dbReference type="Pfam" id="PF14030">
    <property type="entry name" value="DUF4245"/>
    <property type="match status" value="1"/>
</dbReference>
<keyword evidence="2" id="KW-0812">Transmembrane</keyword>
<keyword evidence="2" id="KW-0472">Membrane</keyword>
<proteinExistence type="predicted"/>
<comment type="caution">
    <text evidence="3">The sequence shown here is derived from an EMBL/GenBank/DDBJ whole genome shotgun (WGS) entry which is preliminary data.</text>
</comment>
<feature type="region of interest" description="Disordered" evidence="1">
    <location>
        <begin position="1"/>
        <end position="31"/>
    </location>
</feature>
<reference evidence="3 4" key="1">
    <citation type="submission" date="2016-06" db="EMBL/GenBank/DDBJ databases">
        <authorList>
            <person name="Kjaerup R.B."/>
            <person name="Dalgaard T.S."/>
            <person name="Juul-Madsen H.R."/>
        </authorList>
    </citation>
    <scope>NUCLEOTIDE SEQUENCE [LARGE SCALE GENOMIC DNA]</scope>
    <source>
        <strain evidence="3 4">1081914.2</strain>
    </source>
</reference>
<dbReference type="OrthoDB" id="4772660at2"/>
<dbReference type="EMBL" id="LZKQ01000054">
    <property type="protein sequence ID" value="OBI89590.1"/>
    <property type="molecule type" value="Genomic_DNA"/>
</dbReference>
<sequence>MVGDSPRSRTPVWSWDTQGVTAEPQPTPKPAKPRLLQDGRDMFWSLAPLVIGCILLAGMVGMCSFQPGGTNRGTVPSYDAAAALRADAAALGFPIRLPQPPPGWQPNSGSRGGIDAGRTDASAGQRLHAATSTVGYISPTGLYLSVTQSNADEDKLVGSIHPGMYPSGTVDVDGTKWVVYQGADDRGPFEPVWTTRLASPAGPTQVAITGAGTPDQFRTLAAATQSQQPLPPR</sequence>
<keyword evidence="2" id="KW-1133">Transmembrane helix</keyword>
<organism evidence="3 4">
    <name type="scientific">Mycobacterium asiaticum</name>
    <dbReference type="NCBI Taxonomy" id="1790"/>
    <lineage>
        <taxon>Bacteria</taxon>
        <taxon>Bacillati</taxon>
        <taxon>Actinomycetota</taxon>
        <taxon>Actinomycetes</taxon>
        <taxon>Mycobacteriales</taxon>
        <taxon>Mycobacteriaceae</taxon>
        <taxon>Mycobacterium</taxon>
    </lineage>
</organism>
<dbReference type="STRING" id="1790.A5645_22030"/>
<evidence type="ECO:0008006" key="5">
    <source>
        <dbReference type="Google" id="ProtNLM"/>
    </source>
</evidence>
<evidence type="ECO:0000256" key="2">
    <source>
        <dbReference type="SAM" id="Phobius"/>
    </source>
</evidence>
<dbReference type="Proteomes" id="UP000093795">
    <property type="component" value="Unassembled WGS sequence"/>
</dbReference>
<dbReference type="InterPro" id="IPR025339">
    <property type="entry name" value="DUF4245"/>
</dbReference>
<evidence type="ECO:0000313" key="3">
    <source>
        <dbReference type="EMBL" id="OBI89590.1"/>
    </source>
</evidence>
<gene>
    <name evidence="3" type="ORF">A9X01_13625</name>
</gene>